<keyword evidence="1" id="KW-0808">Transferase</keyword>
<evidence type="ECO:0000313" key="4">
    <source>
        <dbReference type="Proteomes" id="UP000221011"/>
    </source>
</evidence>
<dbReference type="InterPro" id="IPR003594">
    <property type="entry name" value="HATPase_dom"/>
</dbReference>
<dbReference type="PANTHER" id="PTHR35526:SF3">
    <property type="entry name" value="ANTI-SIGMA-F FACTOR RSBW"/>
    <property type="match status" value="1"/>
</dbReference>
<evidence type="ECO:0000256" key="1">
    <source>
        <dbReference type="ARBA" id="ARBA00022527"/>
    </source>
</evidence>
<dbReference type="Proteomes" id="UP000221011">
    <property type="component" value="Chromosome"/>
</dbReference>
<dbReference type="SUPFAM" id="SSF55874">
    <property type="entry name" value="ATPase domain of HSP90 chaperone/DNA topoisomerase II/histidine kinase"/>
    <property type="match status" value="1"/>
</dbReference>
<dbReference type="KEGG" id="sfk:KY5_0993c"/>
<dbReference type="AlphaFoldDB" id="A0A291Q2P5"/>
<dbReference type="Pfam" id="PF13581">
    <property type="entry name" value="HATPase_c_2"/>
    <property type="match status" value="1"/>
</dbReference>
<gene>
    <name evidence="3" type="ORF">KY5_0993c</name>
</gene>
<dbReference type="CDD" id="cd16936">
    <property type="entry name" value="HATPase_RsbW-like"/>
    <property type="match status" value="1"/>
</dbReference>
<dbReference type="InterPro" id="IPR050267">
    <property type="entry name" value="Anti-sigma-factor_SerPK"/>
</dbReference>
<proteinExistence type="predicted"/>
<name>A0A291Q2P5_9ACTN</name>
<accession>A0A291Q2P5</accession>
<evidence type="ECO:0000259" key="2">
    <source>
        <dbReference type="Pfam" id="PF13581"/>
    </source>
</evidence>
<dbReference type="RefSeq" id="WP_234362614.1">
    <property type="nucleotide sequence ID" value="NZ_CP022685.1"/>
</dbReference>
<dbReference type="PANTHER" id="PTHR35526">
    <property type="entry name" value="ANTI-SIGMA-F FACTOR RSBW-RELATED"/>
    <property type="match status" value="1"/>
</dbReference>
<keyword evidence="1" id="KW-0418">Kinase</keyword>
<protein>
    <submittedName>
        <fullName evidence="3">Magnesium or manganese-dependent protein phosphatase</fullName>
    </submittedName>
</protein>
<organism evidence="3 4">
    <name type="scientific">Streptomyces formicae</name>
    <dbReference type="NCBI Taxonomy" id="1616117"/>
    <lineage>
        <taxon>Bacteria</taxon>
        <taxon>Bacillati</taxon>
        <taxon>Actinomycetota</taxon>
        <taxon>Actinomycetes</taxon>
        <taxon>Kitasatosporales</taxon>
        <taxon>Streptomycetaceae</taxon>
        <taxon>Streptomyces</taxon>
    </lineage>
</organism>
<keyword evidence="4" id="KW-1185">Reference proteome</keyword>
<keyword evidence="1" id="KW-0723">Serine/threonine-protein kinase</keyword>
<dbReference type="InterPro" id="IPR036890">
    <property type="entry name" value="HATPase_C_sf"/>
</dbReference>
<feature type="domain" description="Histidine kinase/HSP90-like ATPase" evidence="2">
    <location>
        <begin position="19"/>
        <end position="135"/>
    </location>
</feature>
<dbReference type="Gene3D" id="3.30.565.10">
    <property type="entry name" value="Histidine kinase-like ATPase, C-terminal domain"/>
    <property type="match status" value="1"/>
</dbReference>
<sequence length="139" mass="15142">MRAHGRAHRLTACVEYALPQEPASAGRARKLTSAFLARSHRRTCEVTAERMDDVTLIVSELVANAVQHARGGCRLRVEVAGDRVTVEVYDASPVHPKVRRPNVTRESGRGLAMVRQLAQRLEVVGTPRGGKTVRAVLAG</sequence>
<dbReference type="GO" id="GO:0004674">
    <property type="term" value="F:protein serine/threonine kinase activity"/>
    <property type="evidence" value="ECO:0007669"/>
    <property type="project" value="UniProtKB-KW"/>
</dbReference>
<evidence type="ECO:0000313" key="3">
    <source>
        <dbReference type="EMBL" id="ATL26011.1"/>
    </source>
</evidence>
<dbReference type="EMBL" id="CP022685">
    <property type="protein sequence ID" value="ATL26011.1"/>
    <property type="molecule type" value="Genomic_DNA"/>
</dbReference>
<reference evidence="3 4" key="1">
    <citation type="submission" date="2017-08" db="EMBL/GenBank/DDBJ databases">
        <title>Complete Genome Sequence of Streptomyces formicae KY5, the formicamycin producer.</title>
        <authorList>
            <person name="Holmes N.A."/>
            <person name="Devine R."/>
            <person name="Qin Z."/>
            <person name="Seipke R.F."/>
            <person name="Wilkinson B."/>
            <person name="Hutchings M.I."/>
        </authorList>
    </citation>
    <scope>NUCLEOTIDE SEQUENCE [LARGE SCALE GENOMIC DNA]</scope>
    <source>
        <strain evidence="3 4">KY5</strain>
    </source>
</reference>